<evidence type="ECO:0000313" key="2">
    <source>
        <dbReference type="EMBL" id="TKX22192.1"/>
    </source>
</evidence>
<feature type="region of interest" description="Disordered" evidence="1">
    <location>
        <begin position="219"/>
        <end position="241"/>
    </location>
</feature>
<feature type="region of interest" description="Disordered" evidence="1">
    <location>
        <begin position="302"/>
        <end position="361"/>
    </location>
</feature>
<gene>
    <name evidence="2" type="ORF">C1H76_5600</name>
</gene>
<dbReference type="AlphaFoldDB" id="A0A4V6DV53"/>
<organism evidence="2 3">
    <name type="scientific">Elsinoe australis</name>
    <dbReference type="NCBI Taxonomy" id="40998"/>
    <lineage>
        <taxon>Eukaryota</taxon>
        <taxon>Fungi</taxon>
        <taxon>Dikarya</taxon>
        <taxon>Ascomycota</taxon>
        <taxon>Pezizomycotina</taxon>
        <taxon>Dothideomycetes</taxon>
        <taxon>Dothideomycetidae</taxon>
        <taxon>Myriangiales</taxon>
        <taxon>Elsinoaceae</taxon>
        <taxon>Elsinoe</taxon>
    </lineage>
</organism>
<accession>A0A4V6DV53</accession>
<dbReference type="Proteomes" id="UP000308133">
    <property type="component" value="Unassembled WGS sequence"/>
</dbReference>
<protein>
    <submittedName>
        <fullName evidence="2">Uncharacterized protein</fullName>
    </submittedName>
</protein>
<evidence type="ECO:0000313" key="3">
    <source>
        <dbReference type="Proteomes" id="UP000308133"/>
    </source>
</evidence>
<name>A0A4V6DV53_9PEZI</name>
<feature type="region of interest" description="Disordered" evidence="1">
    <location>
        <begin position="382"/>
        <end position="453"/>
    </location>
</feature>
<comment type="caution">
    <text evidence="2">The sequence shown here is derived from an EMBL/GenBank/DDBJ whole genome shotgun (WGS) entry which is preliminary data.</text>
</comment>
<dbReference type="EMBL" id="PTQR01000070">
    <property type="protein sequence ID" value="TKX22192.1"/>
    <property type="molecule type" value="Genomic_DNA"/>
</dbReference>
<evidence type="ECO:0000256" key="1">
    <source>
        <dbReference type="SAM" id="MobiDB-lite"/>
    </source>
</evidence>
<sequence length="672" mass="74372">MTIAAILAPHFVFIERSTCVSKDLHNHISASISTHTTAETSGHTSDSASAKSPASTFTNTLLVSSPTPFFIKSQGYLAGIRSSKYITDEQEQTLWQFHSDISSQDLKIKSYWERVRKNPGWADFESSIPDSIKPKRISEKVVIGFARLVEAGISCATAIEFLAPAEGFRPQVLSEGRLKQCLRHFGISEQRIQSTPQPDRLISDPSTEVVRPTLEVIYENATPPVEDQRPSPPTASDGQTMTHLAEGGQRLSIREGSRIARILPQEIALAGGQTTQHEQVRIEQSNDAYDSPEVHDDNVVQSQAEQHGDTGVASTTSAARPRVASTPRREPPIAADDQTPWGAEDNAHLGLPGPHPEPVSHQASARYDASMQQNENSALERIAQDRGHKRKCATTPTNHDQERPCKSTCRPLQPRRANHSLPSGESPDVEMARGESNREELQDQNDESDMGWDDLGAYDSFHFTRDSTSMTPIIPRPMPTDPTGKSSTKDYSSIYRAYISQIDHVGSSDISGLAHVLLAALRTRNADMARSVTAVQAGRDRLKELRERMQTTDSRAKSVAKSISRLAQRIMLPDSDDDASNSEDERITDFFHKRMQELSTTQDKVDGDLKDMRKTEDEQALDAKRKEKELQCRLKALQADDKTAPLDGIFVEFKACAALRERATALCEETAD</sequence>
<proteinExistence type="predicted"/>
<feature type="compositionally biased region" description="Basic and acidic residues" evidence="1">
    <location>
        <begin position="430"/>
        <end position="441"/>
    </location>
</feature>
<feature type="region of interest" description="Disordered" evidence="1">
    <location>
        <begin position="468"/>
        <end position="487"/>
    </location>
</feature>
<reference evidence="2 3" key="1">
    <citation type="submission" date="2018-02" db="EMBL/GenBank/DDBJ databases">
        <title>Draft genome sequences of Elsinoe sp., causing black scab on jojoba.</title>
        <authorList>
            <person name="Stodart B."/>
            <person name="Jeffress S."/>
            <person name="Ash G."/>
            <person name="Arun Chinnappa K."/>
        </authorList>
    </citation>
    <scope>NUCLEOTIDE SEQUENCE [LARGE SCALE GENOMIC DNA]</scope>
    <source>
        <strain evidence="2 3">Hillstone_2</strain>
    </source>
</reference>
<feature type="compositionally biased region" description="Acidic residues" evidence="1">
    <location>
        <begin position="442"/>
        <end position="452"/>
    </location>
</feature>